<evidence type="ECO:0000313" key="1">
    <source>
        <dbReference type="EMBL" id="VDB84364.1"/>
    </source>
</evidence>
<dbReference type="GO" id="GO:0003676">
    <property type="term" value="F:nucleic acid binding"/>
    <property type="evidence" value="ECO:0007669"/>
    <property type="project" value="InterPro"/>
</dbReference>
<accession>A0A9X9MFU2</accession>
<reference evidence="1 2" key="1">
    <citation type="submission" date="2018-08" db="EMBL/GenBank/DDBJ databases">
        <authorList>
            <person name="Muller C M."/>
        </authorList>
    </citation>
    <scope>NUCLEOTIDE SEQUENCE [LARGE SCALE GENOMIC DNA]</scope>
</reference>
<gene>
    <name evidence="1" type="ORF">BGT96224V316_LOCUS3332</name>
</gene>
<sequence length="91" mass="10170">MFWGCFGGPEKGPCLFREEWGSIKPQKYCEKIVPLIDGTASMRPWLSVMQDNAPTHTAANTLEARARGSLNRFSGRATRLILTQLKLFVIG</sequence>
<proteinExistence type="predicted"/>
<name>A0A9X9MFU2_BLUGR</name>
<dbReference type="EMBL" id="LR026988">
    <property type="protein sequence ID" value="VDB84364.1"/>
    <property type="molecule type" value="Genomic_DNA"/>
</dbReference>
<dbReference type="AlphaFoldDB" id="A0A9X9MFU2"/>
<organism evidence="1 2">
    <name type="scientific">Blumeria graminis f. sp. tritici</name>
    <dbReference type="NCBI Taxonomy" id="62690"/>
    <lineage>
        <taxon>Eukaryota</taxon>
        <taxon>Fungi</taxon>
        <taxon>Dikarya</taxon>
        <taxon>Ascomycota</taxon>
        <taxon>Pezizomycotina</taxon>
        <taxon>Leotiomycetes</taxon>
        <taxon>Erysiphales</taxon>
        <taxon>Erysiphaceae</taxon>
        <taxon>Blumeria</taxon>
    </lineage>
</organism>
<evidence type="ECO:0000313" key="2">
    <source>
        <dbReference type="Proteomes" id="UP000324639"/>
    </source>
</evidence>
<dbReference type="InterPro" id="IPR036397">
    <property type="entry name" value="RNaseH_sf"/>
</dbReference>
<keyword evidence="2" id="KW-1185">Reference proteome</keyword>
<protein>
    <submittedName>
        <fullName evidence="1">Bgt-51507</fullName>
    </submittedName>
</protein>
<dbReference type="Proteomes" id="UP000324639">
    <property type="component" value="Chromosome Bgt_-05"/>
</dbReference>
<dbReference type="Gene3D" id="3.30.420.10">
    <property type="entry name" value="Ribonuclease H-like superfamily/Ribonuclease H"/>
    <property type="match status" value="1"/>
</dbReference>